<proteinExistence type="inferred from homology"/>
<dbReference type="SMART" id="SM01091">
    <property type="entry name" value="CorC_HlyC"/>
    <property type="match status" value="1"/>
</dbReference>
<evidence type="ECO:0000256" key="3">
    <source>
        <dbReference type="ARBA" id="ARBA00022692"/>
    </source>
</evidence>
<dbReference type="InterPro" id="IPR046342">
    <property type="entry name" value="CBS_dom_sf"/>
</dbReference>
<dbReference type="FunFam" id="3.10.580.10:FF:000002">
    <property type="entry name" value="Magnesium/cobalt efflux protein CorC"/>
    <property type="match status" value="1"/>
</dbReference>
<reference evidence="13 14" key="1">
    <citation type="submission" date="2019-11" db="EMBL/GenBank/DDBJ databases">
        <title>Gracilibacillus salitolerans sp. nov., a moderate halophile isolated from a saline soil in northwest China.</title>
        <authorList>
            <person name="Gan L."/>
        </authorList>
    </citation>
    <scope>NUCLEOTIDE SEQUENCE [LARGE SCALE GENOMIC DNA]</scope>
    <source>
        <strain evidence="13 14">SCU50</strain>
    </source>
</reference>
<evidence type="ECO:0000259" key="12">
    <source>
        <dbReference type="PROSITE" id="PS51846"/>
    </source>
</evidence>
<evidence type="ECO:0000256" key="5">
    <source>
        <dbReference type="ARBA" id="ARBA00022989"/>
    </source>
</evidence>
<accession>A0A5Q2TPR6</accession>
<dbReference type="SMART" id="SM00116">
    <property type="entry name" value="CBS"/>
    <property type="match status" value="2"/>
</dbReference>
<sequence>MKHARTVPLFLQRFYFCHTRVAYTISRCINNDLTKNSCIFIIIRKRLKYLMILLFFYLFLALGVSFLCSVLEAVFLSTTSSYLNVKAESGNKRAKLFINMKENVDRPLSAILTLNTIAHTVGASGVGAQATKVLGEVYFGVVSAVLTILILVVSEIIPKTLGARYWKSMALAAGQIIQYLIYITYPLVIISEYITKIIAKNSTDDQTTTTSREELAMLANVGTKEGVFEEEENKIIQGTIKRWAVKVSEVMTHRTEIVTLPADASLEEVVSVVDQEKFSRVPVFEDSIDNVVGILHAKDLIQYLNVSNNPDDFNVMDFCRKPYIAPMFKTLDELFKDFQQNKIHIAIIIDEFGGTAGIVTLEDLLEEIVGEIFDEDDEIITDITKIDNNRFYVNGSIDLDEVVEYFDVALPVDEYETLSGFIIGQIGRIPAVGDTDAIEYEGFVFKVEEVDGRMISKVKVCKA</sequence>
<evidence type="ECO:0000256" key="2">
    <source>
        <dbReference type="ARBA" id="ARBA00006337"/>
    </source>
</evidence>
<keyword evidence="14" id="KW-1185">Reference proteome</keyword>
<organism evidence="13 14">
    <name type="scientific">Gracilibacillus salitolerans</name>
    <dbReference type="NCBI Taxonomy" id="2663022"/>
    <lineage>
        <taxon>Bacteria</taxon>
        <taxon>Bacillati</taxon>
        <taxon>Bacillota</taxon>
        <taxon>Bacilli</taxon>
        <taxon>Bacillales</taxon>
        <taxon>Bacillaceae</taxon>
        <taxon>Gracilibacillus</taxon>
    </lineage>
</organism>
<dbReference type="EMBL" id="CP045915">
    <property type="protein sequence ID" value="QGH36816.1"/>
    <property type="molecule type" value="Genomic_DNA"/>
</dbReference>
<dbReference type="Pfam" id="PF01595">
    <property type="entry name" value="CNNM"/>
    <property type="match status" value="1"/>
</dbReference>
<dbReference type="PROSITE" id="PS51846">
    <property type="entry name" value="CNNM"/>
    <property type="match status" value="1"/>
</dbReference>
<comment type="similarity">
    <text evidence="2">Belongs to the UPF0053 family.</text>
</comment>
<protein>
    <submittedName>
        <fullName evidence="13">DUF21 domain-containing protein</fullName>
    </submittedName>
</protein>
<dbReference type="Gene3D" id="3.30.465.10">
    <property type="match status" value="1"/>
</dbReference>
<keyword evidence="6 8" id="KW-0129">CBS domain</keyword>
<evidence type="ECO:0000256" key="7">
    <source>
        <dbReference type="ARBA" id="ARBA00023136"/>
    </source>
</evidence>
<dbReference type="KEGG" id="grc:GI584_23385"/>
<dbReference type="InterPro" id="IPR044751">
    <property type="entry name" value="Ion_transp-like_CBS"/>
</dbReference>
<gene>
    <name evidence="13" type="ORF">GI584_23385</name>
</gene>
<dbReference type="InterPro" id="IPR000644">
    <property type="entry name" value="CBS_dom"/>
</dbReference>
<comment type="subcellular location">
    <subcellularLocation>
        <location evidence="1">Membrane</location>
        <topology evidence="1">Multi-pass membrane protein</topology>
    </subcellularLocation>
</comment>
<dbReference type="Proteomes" id="UP000339690">
    <property type="component" value="Chromosome"/>
</dbReference>
<dbReference type="GO" id="GO:0050660">
    <property type="term" value="F:flavin adenine dinucleotide binding"/>
    <property type="evidence" value="ECO:0007669"/>
    <property type="project" value="InterPro"/>
</dbReference>
<dbReference type="InterPro" id="IPR036318">
    <property type="entry name" value="FAD-bd_PCMH-like_sf"/>
</dbReference>
<dbReference type="GO" id="GO:0005886">
    <property type="term" value="C:plasma membrane"/>
    <property type="evidence" value="ECO:0007669"/>
    <property type="project" value="TreeGrafter"/>
</dbReference>
<feature type="domain" description="CBS" evidence="11">
    <location>
        <begin position="251"/>
        <end position="313"/>
    </location>
</feature>
<feature type="domain" description="CNNM transmembrane" evidence="12">
    <location>
        <begin position="47"/>
        <end position="232"/>
    </location>
</feature>
<feature type="transmembrane region" description="Helical" evidence="10">
    <location>
        <begin position="137"/>
        <end position="157"/>
    </location>
</feature>
<keyword evidence="7 9" id="KW-0472">Membrane</keyword>
<evidence type="ECO:0000256" key="6">
    <source>
        <dbReference type="ARBA" id="ARBA00023122"/>
    </source>
</evidence>
<dbReference type="InterPro" id="IPR005170">
    <property type="entry name" value="Transptr-assoc_dom"/>
</dbReference>
<evidence type="ECO:0000313" key="13">
    <source>
        <dbReference type="EMBL" id="QGH36816.1"/>
    </source>
</evidence>
<dbReference type="Gene3D" id="3.10.580.10">
    <property type="entry name" value="CBS-domain"/>
    <property type="match status" value="1"/>
</dbReference>
<evidence type="ECO:0000256" key="4">
    <source>
        <dbReference type="ARBA" id="ARBA00022737"/>
    </source>
</evidence>
<dbReference type="PANTHER" id="PTHR22777:SF4">
    <property type="entry name" value="UPF0053 PROTEIN SLL1254"/>
    <property type="match status" value="1"/>
</dbReference>
<feature type="transmembrane region" description="Helical" evidence="10">
    <location>
        <begin position="49"/>
        <end position="76"/>
    </location>
</feature>
<dbReference type="Pfam" id="PF00571">
    <property type="entry name" value="CBS"/>
    <property type="match status" value="2"/>
</dbReference>
<dbReference type="SUPFAM" id="SSF56176">
    <property type="entry name" value="FAD-binding/transporter-associated domain-like"/>
    <property type="match status" value="1"/>
</dbReference>
<evidence type="ECO:0000256" key="1">
    <source>
        <dbReference type="ARBA" id="ARBA00004141"/>
    </source>
</evidence>
<evidence type="ECO:0000256" key="9">
    <source>
        <dbReference type="PROSITE-ProRule" id="PRU01193"/>
    </source>
</evidence>
<keyword evidence="5 9" id="KW-1133">Transmembrane helix</keyword>
<dbReference type="InterPro" id="IPR016169">
    <property type="entry name" value="FAD-bd_PCMH_sub2"/>
</dbReference>
<dbReference type="CDD" id="cd04590">
    <property type="entry name" value="CBS_pair_CorC_HlyC_assoc"/>
    <property type="match status" value="1"/>
</dbReference>
<evidence type="ECO:0000256" key="8">
    <source>
        <dbReference type="PROSITE-ProRule" id="PRU00703"/>
    </source>
</evidence>
<dbReference type="InterPro" id="IPR002550">
    <property type="entry name" value="CNNM"/>
</dbReference>
<feature type="transmembrane region" description="Helical" evidence="10">
    <location>
        <begin position="169"/>
        <end position="188"/>
    </location>
</feature>
<name>A0A5Q2TPR6_9BACI</name>
<evidence type="ECO:0000256" key="10">
    <source>
        <dbReference type="SAM" id="Phobius"/>
    </source>
</evidence>
<evidence type="ECO:0000313" key="14">
    <source>
        <dbReference type="Proteomes" id="UP000339690"/>
    </source>
</evidence>
<keyword evidence="3 9" id="KW-0812">Transmembrane</keyword>
<dbReference type="Pfam" id="PF03471">
    <property type="entry name" value="CorC_HlyC"/>
    <property type="match status" value="1"/>
</dbReference>
<dbReference type="SUPFAM" id="SSF54631">
    <property type="entry name" value="CBS-domain pair"/>
    <property type="match status" value="1"/>
</dbReference>
<dbReference type="PANTHER" id="PTHR22777">
    <property type="entry name" value="HEMOLYSIN-RELATED"/>
    <property type="match status" value="1"/>
</dbReference>
<evidence type="ECO:0000259" key="11">
    <source>
        <dbReference type="PROSITE" id="PS51371"/>
    </source>
</evidence>
<keyword evidence="4" id="KW-0677">Repeat</keyword>
<feature type="domain" description="CBS" evidence="11">
    <location>
        <begin position="316"/>
        <end position="375"/>
    </location>
</feature>
<dbReference type="AlphaFoldDB" id="A0A5Q2TPR6"/>
<dbReference type="PROSITE" id="PS51371">
    <property type="entry name" value="CBS"/>
    <property type="match status" value="2"/>
</dbReference>